<proteinExistence type="predicted"/>
<comment type="caution">
    <text evidence="2">The sequence shown here is derived from an EMBL/GenBank/DDBJ whole genome shotgun (WGS) entry which is preliminary data.</text>
</comment>
<protein>
    <submittedName>
        <fullName evidence="2">Uncharacterized protein</fullName>
    </submittedName>
</protein>
<keyword evidence="3" id="KW-1185">Reference proteome</keyword>
<accession>A0ABR0N6F1</accession>
<reference evidence="2 3" key="1">
    <citation type="submission" date="2023-03" db="EMBL/GenBank/DDBJ databases">
        <title>WGS of Gossypium arboreum.</title>
        <authorList>
            <person name="Yu D."/>
        </authorList>
    </citation>
    <scope>NUCLEOTIDE SEQUENCE [LARGE SCALE GENOMIC DNA]</scope>
    <source>
        <tissue evidence="2">Leaf</tissue>
    </source>
</reference>
<name>A0ABR0N6F1_GOSAR</name>
<dbReference type="Proteomes" id="UP001358586">
    <property type="component" value="Chromosome 11"/>
</dbReference>
<evidence type="ECO:0000313" key="3">
    <source>
        <dbReference type="Proteomes" id="UP001358586"/>
    </source>
</evidence>
<gene>
    <name evidence="2" type="ORF">PVK06_040792</name>
</gene>
<evidence type="ECO:0000256" key="1">
    <source>
        <dbReference type="SAM" id="MobiDB-lite"/>
    </source>
</evidence>
<dbReference type="EMBL" id="JARKNE010000011">
    <property type="protein sequence ID" value="KAK5786161.1"/>
    <property type="molecule type" value="Genomic_DNA"/>
</dbReference>
<evidence type="ECO:0000313" key="2">
    <source>
        <dbReference type="EMBL" id="KAK5786161.1"/>
    </source>
</evidence>
<feature type="region of interest" description="Disordered" evidence="1">
    <location>
        <begin position="23"/>
        <end position="48"/>
    </location>
</feature>
<sequence length="212" mass="23850">MYTSVGEVNEARHGRAIGLCTMSSSRGKKTDVPISKKRKGAASSSSPTTEIRHPFLQTIMTNFDDPRTVQFYLGGLVCQLSIPEFRIVLGLYTEEFMDENELNTLHRHVHYSLSKCWRDFVPASATYDPSCSKASALPPSLRYLHAILAYTLTGRRESTGVVTIATTRYNILLVQDLWINEPLPPPEYPPPLLLLLWSITLHHSNSRSSFII</sequence>
<organism evidence="2 3">
    <name type="scientific">Gossypium arboreum</name>
    <name type="common">Tree cotton</name>
    <name type="synonym">Gossypium nanking</name>
    <dbReference type="NCBI Taxonomy" id="29729"/>
    <lineage>
        <taxon>Eukaryota</taxon>
        <taxon>Viridiplantae</taxon>
        <taxon>Streptophyta</taxon>
        <taxon>Embryophyta</taxon>
        <taxon>Tracheophyta</taxon>
        <taxon>Spermatophyta</taxon>
        <taxon>Magnoliopsida</taxon>
        <taxon>eudicotyledons</taxon>
        <taxon>Gunneridae</taxon>
        <taxon>Pentapetalae</taxon>
        <taxon>rosids</taxon>
        <taxon>malvids</taxon>
        <taxon>Malvales</taxon>
        <taxon>Malvaceae</taxon>
        <taxon>Malvoideae</taxon>
        <taxon>Gossypium</taxon>
    </lineage>
</organism>